<dbReference type="SUPFAM" id="SSF55205">
    <property type="entry name" value="EPT/RTPC-like"/>
    <property type="match status" value="1"/>
</dbReference>
<evidence type="ECO:0000256" key="4">
    <source>
        <dbReference type="ARBA" id="ARBA00022618"/>
    </source>
</evidence>
<dbReference type="InterPro" id="IPR013792">
    <property type="entry name" value="RNA3'P_cycl/enolpyr_Trfase_a/b"/>
</dbReference>
<dbReference type="GO" id="GO:0005737">
    <property type="term" value="C:cytoplasm"/>
    <property type="evidence" value="ECO:0007669"/>
    <property type="project" value="UniProtKB-SubCell"/>
</dbReference>
<accession>A0AAX3LZQ2</accession>
<evidence type="ECO:0000256" key="3">
    <source>
        <dbReference type="ARBA" id="ARBA00022490"/>
    </source>
</evidence>
<dbReference type="FunFam" id="3.65.10.10:FF:000001">
    <property type="entry name" value="UDP-N-acetylglucosamine 1-carboxyvinyltransferase"/>
    <property type="match status" value="1"/>
</dbReference>
<dbReference type="EMBL" id="CP117416">
    <property type="protein sequence ID" value="WCT55400.1"/>
    <property type="molecule type" value="Genomic_DNA"/>
</dbReference>
<dbReference type="GO" id="GO:0071555">
    <property type="term" value="P:cell wall organization"/>
    <property type="evidence" value="ECO:0007669"/>
    <property type="project" value="UniProtKB-KW"/>
</dbReference>
<evidence type="ECO:0000256" key="8">
    <source>
        <dbReference type="ARBA" id="ARBA00023306"/>
    </source>
</evidence>
<protein>
    <recommendedName>
        <fullName evidence="12">UDP-N-acetylglucosamine 1-carboxyvinyltransferase</fullName>
        <ecNumber evidence="12">2.5.1.7</ecNumber>
    </recommendedName>
    <alternativeName>
        <fullName evidence="12">Enoylpyruvate transferase</fullName>
    </alternativeName>
    <alternativeName>
        <fullName evidence="12">UDP-N-acetylglucosamine enolpyruvyl transferase</fullName>
        <shortName evidence="12">EPT</shortName>
    </alternativeName>
</protein>
<evidence type="ECO:0000256" key="1">
    <source>
        <dbReference type="ARBA" id="ARBA00004496"/>
    </source>
</evidence>
<dbReference type="Pfam" id="PF00275">
    <property type="entry name" value="EPSP_synthase"/>
    <property type="match status" value="1"/>
</dbReference>
<dbReference type="GO" id="GO:0008760">
    <property type="term" value="F:UDP-N-acetylglucosamine 1-carboxyvinyltransferase activity"/>
    <property type="evidence" value="ECO:0007669"/>
    <property type="project" value="UniProtKB-UniRule"/>
</dbReference>
<keyword evidence="6 12" id="KW-0133">Cell shape</keyword>
<evidence type="ECO:0000256" key="2">
    <source>
        <dbReference type="ARBA" id="ARBA00004752"/>
    </source>
</evidence>
<name>A0AAX3LZQ2_9BACL</name>
<dbReference type="InterPro" id="IPR050068">
    <property type="entry name" value="MurA_subfamily"/>
</dbReference>
<evidence type="ECO:0000259" key="13">
    <source>
        <dbReference type="Pfam" id="PF00275"/>
    </source>
</evidence>
<dbReference type="PANTHER" id="PTHR43783:SF1">
    <property type="entry name" value="UDP-N-ACETYLGLUCOSAMINE 1-CARBOXYVINYLTRANSFERASE"/>
    <property type="match status" value="1"/>
</dbReference>
<comment type="similarity">
    <text evidence="10 12">Belongs to the EPSP synthase family. MurA subfamily.</text>
</comment>
<sequence>MSKFIVRGGKRLTGSVKVSGAKNSVLPIIAASLLGENGVSVIHDAPSLDDVMTISKVLESLGAVVTYQDETIQVNAEELTSCEAPYEWVSKMRASFLVMGPLLTRLGKTRISLPGGCAIGTRPIDQHLKGFEAMGAEINLGQGYIEAKCDGRLRGAKIYLDVASVGATENIMMAATLAEGTTTIENAAKEPEIVDLANYLNSMGAIVRGAGTGVIRIEGVESLNGTEHTVIPDRIEAGTYMVAAAITGGNVYVEGAIADHLGPVISKMEEMGITIIPDENGVQVIADKPLRAVDLKTLPYPGFPTDMQAQMMALMLASEGTSIISETVFENRFMHVDEFNLMNAGIRIEGRTSIVTGGASLVGAKVCSTDLRAGAALICAGLISEGTTEVSGTHHIDRGYVHLAEKLSGLGADIWRLEEVEPSQEPTPAVEEQMAAFSDKTEKVNTATLNVQPTLA</sequence>
<proteinExistence type="inferred from homology"/>
<reference evidence="14 15" key="1">
    <citation type="submission" date="2023-02" db="EMBL/GenBank/DDBJ databases">
        <title>Genome sequence of Paenibacillus kyungheensis KACC 18744.</title>
        <authorList>
            <person name="Kim S."/>
            <person name="Heo J."/>
            <person name="Kwon S.-W."/>
        </authorList>
    </citation>
    <scope>NUCLEOTIDE SEQUENCE [LARGE SCALE GENOMIC DNA]</scope>
    <source>
        <strain evidence="14 15">KACC 18744</strain>
    </source>
</reference>
<dbReference type="InterPro" id="IPR005750">
    <property type="entry name" value="UDP_GlcNAc_COvinyl_MurA"/>
</dbReference>
<comment type="function">
    <text evidence="12">Cell wall formation. Adds enolpyruvyl to UDP-N-acetylglucosamine.</text>
</comment>
<comment type="caution">
    <text evidence="12">Lacks conserved residue(s) required for the propagation of feature annotation.</text>
</comment>
<dbReference type="HAMAP" id="MF_00111">
    <property type="entry name" value="MurA"/>
    <property type="match status" value="1"/>
</dbReference>
<evidence type="ECO:0000256" key="11">
    <source>
        <dbReference type="ARBA" id="ARBA00047527"/>
    </source>
</evidence>
<evidence type="ECO:0000256" key="12">
    <source>
        <dbReference type="HAMAP-Rule" id="MF_00111"/>
    </source>
</evidence>
<keyword evidence="12" id="KW-0670">Pyruvate</keyword>
<feature type="binding site" evidence="12">
    <location>
        <position position="93"/>
    </location>
    <ligand>
        <name>UDP-N-acetyl-alpha-D-glucosamine</name>
        <dbReference type="ChEBI" id="CHEBI:57705"/>
    </ligand>
</feature>
<dbReference type="GO" id="GO:0019277">
    <property type="term" value="P:UDP-N-acetylgalactosamine biosynthetic process"/>
    <property type="evidence" value="ECO:0007669"/>
    <property type="project" value="InterPro"/>
</dbReference>
<feature type="modified residue" description="2-(S-cysteinyl)pyruvic acid O-phosphothioketal" evidence="12">
    <location>
        <position position="117"/>
    </location>
</feature>
<comment type="pathway">
    <text evidence="2 12">Cell wall biogenesis; peptidoglycan biosynthesis.</text>
</comment>
<dbReference type="Proteomes" id="UP001220509">
    <property type="component" value="Chromosome"/>
</dbReference>
<keyword evidence="8 12" id="KW-0131">Cell cycle</keyword>
<comment type="catalytic activity">
    <reaction evidence="11 12">
        <text>phosphoenolpyruvate + UDP-N-acetyl-alpha-D-glucosamine = UDP-N-acetyl-3-O-(1-carboxyvinyl)-alpha-D-glucosamine + phosphate</text>
        <dbReference type="Rhea" id="RHEA:18681"/>
        <dbReference type="ChEBI" id="CHEBI:43474"/>
        <dbReference type="ChEBI" id="CHEBI:57705"/>
        <dbReference type="ChEBI" id="CHEBI:58702"/>
        <dbReference type="ChEBI" id="CHEBI:68483"/>
        <dbReference type="EC" id="2.5.1.7"/>
    </reaction>
</comment>
<dbReference type="NCBIfam" id="NF006873">
    <property type="entry name" value="PRK09369.1"/>
    <property type="match status" value="1"/>
</dbReference>
<dbReference type="GO" id="GO:0008360">
    <property type="term" value="P:regulation of cell shape"/>
    <property type="evidence" value="ECO:0007669"/>
    <property type="project" value="UniProtKB-KW"/>
</dbReference>
<dbReference type="PANTHER" id="PTHR43783">
    <property type="entry name" value="UDP-N-ACETYLGLUCOSAMINE 1-CARBOXYVINYLTRANSFERASE"/>
    <property type="match status" value="1"/>
</dbReference>
<keyword evidence="4 12" id="KW-0132">Cell division</keyword>
<feature type="binding site" evidence="12">
    <location>
        <position position="306"/>
    </location>
    <ligand>
        <name>UDP-N-acetyl-alpha-D-glucosamine</name>
        <dbReference type="ChEBI" id="CHEBI:57705"/>
    </ligand>
</feature>
<feature type="domain" description="Enolpyruvate transferase" evidence="13">
    <location>
        <begin position="6"/>
        <end position="407"/>
    </location>
</feature>
<dbReference type="KEGG" id="pka:PQ456_19980"/>
<evidence type="ECO:0000256" key="10">
    <source>
        <dbReference type="ARBA" id="ARBA00038367"/>
    </source>
</evidence>
<keyword evidence="9 12" id="KW-0961">Cell wall biogenesis/degradation</keyword>
<evidence type="ECO:0000256" key="7">
    <source>
        <dbReference type="ARBA" id="ARBA00022984"/>
    </source>
</evidence>
<feature type="active site" description="Proton donor" evidence="12">
    <location>
        <position position="117"/>
    </location>
</feature>
<dbReference type="InterPro" id="IPR036968">
    <property type="entry name" value="Enolpyruvate_Tfrase_sf"/>
</dbReference>
<gene>
    <name evidence="12 14" type="primary">murA</name>
    <name evidence="14" type="ORF">PQ456_19980</name>
</gene>
<dbReference type="Gene3D" id="3.65.10.10">
    <property type="entry name" value="Enolpyruvate transferase domain"/>
    <property type="match status" value="2"/>
</dbReference>
<feature type="binding site" evidence="12">
    <location>
        <begin position="22"/>
        <end position="23"/>
    </location>
    <ligand>
        <name>phosphoenolpyruvate</name>
        <dbReference type="ChEBI" id="CHEBI:58702"/>
    </ligand>
</feature>
<feature type="binding site" evidence="12">
    <location>
        <position position="328"/>
    </location>
    <ligand>
        <name>UDP-N-acetyl-alpha-D-glucosamine</name>
        <dbReference type="ChEBI" id="CHEBI:57705"/>
    </ligand>
</feature>
<organism evidence="14 15">
    <name type="scientific">Paenibacillus kyungheensis</name>
    <dbReference type="NCBI Taxonomy" id="1452732"/>
    <lineage>
        <taxon>Bacteria</taxon>
        <taxon>Bacillati</taxon>
        <taxon>Bacillota</taxon>
        <taxon>Bacilli</taxon>
        <taxon>Bacillales</taxon>
        <taxon>Paenibacillaceae</taxon>
        <taxon>Paenibacillus</taxon>
    </lineage>
</organism>
<keyword evidence="15" id="KW-1185">Reference proteome</keyword>
<dbReference type="CDD" id="cd01555">
    <property type="entry name" value="UdpNAET"/>
    <property type="match status" value="1"/>
</dbReference>
<evidence type="ECO:0000256" key="9">
    <source>
        <dbReference type="ARBA" id="ARBA00023316"/>
    </source>
</evidence>
<feature type="binding site" evidence="12">
    <location>
        <begin position="122"/>
        <end position="126"/>
    </location>
    <ligand>
        <name>UDP-N-acetyl-alpha-D-glucosamine</name>
        <dbReference type="ChEBI" id="CHEBI:57705"/>
    </ligand>
</feature>
<dbReference type="NCBIfam" id="TIGR01072">
    <property type="entry name" value="murA"/>
    <property type="match status" value="1"/>
</dbReference>
<dbReference type="AlphaFoldDB" id="A0AAX3LZQ2"/>
<evidence type="ECO:0000256" key="5">
    <source>
        <dbReference type="ARBA" id="ARBA00022679"/>
    </source>
</evidence>
<keyword evidence="5 12" id="KW-0808">Transferase</keyword>
<comment type="subcellular location">
    <subcellularLocation>
        <location evidence="1 12">Cytoplasm</location>
    </subcellularLocation>
</comment>
<dbReference type="EC" id="2.5.1.7" evidence="12"/>
<evidence type="ECO:0000313" key="15">
    <source>
        <dbReference type="Proteomes" id="UP001220509"/>
    </source>
</evidence>
<dbReference type="InterPro" id="IPR001986">
    <property type="entry name" value="Enolpyruvate_Tfrase_dom"/>
</dbReference>
<evidence type="ECO:0000256" key="6">
    <source>
        <dbReference type="ARBA" id="ARBA00022960"/>
    </source>
</evidence>
<keyword evidence="3 12" id="KW-0963">Cytoplasm</keyword>
<evidence type="ECO:0000313" key="14">
    <source>
        <dbReference type="EMBL" id="WCT55400.1"/>
    </source>
</evidence>
<dbReference type="RefSeq" id="WP_273613778.1">
    <property type="nucleotide sequence ID" value="NZ_CP117416.1"/>
</dbReference>
<keyword evidence="7 12" id="KW-0573">Peptidoglycan synthesis</keyword>
<dbReference type="GO" id="GO:0051301">
    <property type="term" value="P:cell division"/>
    <property type="evidence" value="ECO:0007669"/>
    <property type="project" value="UniProtKB-KW"/>
</dbReference>
<dbReference type="GO" id="GO:0009252">
    <property type="term" value="P:peptidoglycan biosynthetic process"/>
    <property type="evidence" value="ECO:0007669"/>
    <property type="project" value="UniProtKB-UniRule"/>
</dbReference>